<dbReference type="GO" id="GO:0140359">
    <property type="term" value="F:ABC-type transporter activity"/>
    <property type="evidence" value="ECO:0007669"/>
    <property type="project" value="InterPro"/>
</dbReference>
<evidence type="ECO:0000256" key="7">
    <source>
        <dbReference type="ARBA" id="ARBA00023136"/>
    </source>
</evidence>
<evidence type="ECO:0000256" key="4">
    <source>
        <dbReference type="ARBA" id="ARBA00022475"/>
    </source>
</evidence>
<dbReference type="Pfam" id="PF12698">
    <property type="entry name" value="ABC2_membrane_3"/>
    <property type="match status" value="1"/>
</dbReference>
<keyword evidence="4" id="KW-1003">Cell membrane</keyword>
<feature type="domain" description="ABC transmembrane type-2" evidence="9">
    <location>
        <begin position="135"/>
        <end position="361"/>
    </location>
</feature>
<evidence type="ECO:0000256" key="5">
    <source>
        <dbReference type="ARBA" id="ARBA00022692"/>
    </source>
</evidence>
<dbReference type="GO" id="GO:0005886">
    <property type="term" value="C:plasma membrane"/>
    <property type="evidence" value="ECO:0007669"/>
    <property type="project" value="UniProtKB-SubCell"/>
</dbReference>
<dbReference type="KEGG" id="sulj:SJPD1_1823"/>
<gene>
    <name evidence="10" type="ORF">SJPD1_1823</name>
</gene>
<sequence>MNRKRLWALLIKESLQIIRDPSAILIAVILPLILLFLMGYAVSLDARNIPLGIINKSNTKEAHDLVSSFVGSSFFKTHIAYSKKELMQSLQDNELKGVLEVPESFGKHNNYSIQILIDATEPNTGGLTQNYASKIIQTWAIEEGIMPSRGITIVPRYWFNPPLSSRYFLIPGSISVVMTLIGILLTALVIAREWERGTMEALMATPTSMIEILLGKLIPYFILGLGSMLLCFVVAYFWYEIPFNGNFGILLLLSAFYLFPSLSIGLLISTIAKNQFVAAQVSIIAGFLPAFLLSGFLFEINNMPIVLQYFTYIIPARYFVESLQTIFLVGNIPSIFIKDMVCMFVVGLFFFTLVVKKTKKGLE</sequence>
<dbReference type="PANTHER" id="PTHR30294">
    <property type="entry name" value="MEMBRANE COMPONENT OF ABC TRANSPORTER YHHJ-RELATED"/>
    <property type="match status" value="1"/>
</dbReference>
<feature type="transmembrane region" description="Helical" evidence="8">
    <location>
        <begin position="21"/>
        <end position="42"/>
    </location>
</feature>
<comment type="similarity">
    <text evidence="2">Belongs to the ABC-2 integral membrane protein family.</text>
</comment>
<evidence type="ECO:0000256" key="6">
    <source>
        <dbReference type="ARBA" id="ARBA00022989"/>
    </source>
</evidence>
<dbReference type="PROSITE" id="PS51012">
    <property type="entry name" value="ABC_TM2"/>
    <property type="match status" value="1"/>
</dbReference>
<reference evidence="11" key="1">
    <citation type="submission" date="2017-09" db="EMBL/GenBank/DDBJ databases">
        <title>The complete genome of Sulfurospirillum sp. JPD-1.</title>
        <authorList>
            <person name="Goris T."/>
        </authorList>
    </citation>
    <scope>NUCLEOTIDE SEQUENCE [LARGE SCALE GENOMIC DNA]</scope>
    <source>
        <strain evidence="11">JPD-1</strain>
    </source>
</reference>
<name>A0A290HQD6_9BACT</name>
<dbReference type="EMBL" id="CP023275">
    <property type="protein sequence ID" value="ATB69928.1"/>
    <property type="molecule type" value="Genomic_DNA"/>
</dbReference>
<protein>
    <submittedName>
        <fullName evidence="10">ABC transporter permease</fullName>
    </submittedName>
</protein>
<comment type="subcellular location">
    <subcellularLocation>
        <location evidence="1">Cell membrane</location>
        <topology evidence="1">Multi-pass membrane protein</topology>
    </subcellularLocation>
</comment>
<dbReference type="InterPro" id="IPR013525">
    <property type="entry name" value="ABC2_TM"/>
</dbReference>
<evidence type="ECO:0000256" key="8">
    <source>
        <dbReference type="SAM" id="Phobius"/>
    </source>
</evidence>
<dbReference type="InterPro" id="IPR051449">
    <property type="entry name" value="ABC-2_transporter_component"/>
</dbReference>
<feature type="transmembrane region" description="Helical" evidence="8">
    <location>
        <begin position="212"/>
        <end position="239"/>
    </location>
</feature>
<feature type="transmembrane region" description="Helical" evidence="8">
    <location>
        <begin position="276"/>
        <end position="298"/>
    </location>
</feature>
<evidence type="ECO:0000259" key="9">
    <source>
        <dbReference type="PROSITE" id="PS51012"/>
    </source>
</evidence>
<feature type="transmembrane region" description="Helical" evidence="8">
    <location>
        <begin position="245"/>
        <end position="269"/>
    </location>
</feature>
<dbReference type="InterPro" id="IPR047817">
    <property type="entry name" value="ABC2_TM_bact-type"/>
</dbReference>
<dbReference type="PANTHER" id="PTHR30294:SF29">
    <property type="entry name" value="MULTIDRUG ABC TRANSPORTER PERMEASE YBHS-RELATED"/>
    <property type="match status" value="1"/>
</dbReference>
<accession>A0A290HQD6</accession>
<keyword evidence="7 8" id="KW-0472">Membrane</keyword>
<keyword evidence="3" id="KW-0813">Transport</keyword>
<feature type="transmembrane region" description="Helical" evidence="8">
    <location>
        <begin position="167"/>
        <end position="191"/>
    </location>
</feature>
<organism evidence="10 11">
    <name type="scientific">Sulfurospirillum diekertiae</name>
    <dbReference type="NCBI Taxonomy" id="1854492"/>
    <lineage>
        <taxon>Bacteria</taxon>
        <taxon>Pseudomonadati</taxon>
        <taxon>Campylobacterota</taxon>
        <taxon>Epsilonproteobacteria</taxon>
        <taxon>Campylobacterales</taxon>
        <taxon>Sulfurospirillaceae</taxon>
        <taxon>Sulfurospirillum</taxon>
    </lineage>
</organism>
<dbReference type="AlphaFoldDB" id="A0A290HQD6"/>
<keyword evidence="6 8" id="KW-1133">Transmembrane helix</keyword>
<keyword evidence="5 8" id="KW-0812">Transmembrane</keyword>
<evidence type="ECO:0000256" key="1">
    <source>
        <dbReference type="ARBA" id="ARBA00004651"/>
    </source>
</evidence>
<dbReference type="RefSeq" id="WP_096046867.1">
    <property type="nucleotide sequence ID" value="NZ_CP023275.1"/>
</dbReference>
<dbReference type="Gene3D" id="3.40.1710.10">
    <property type="entry name" value="abc type-2 transporter like domain"/>
    <property type="match status" value="1"/>
</dbReference>
<evidence type="ECO:0000256" key="2">
    <source>
        <dbReference type="ARBA" id="ARBA00007783"/>
    </source>
</evidence>
<evidence type="ECO:0000256" key="3">
    <source>
        <dbReference type="ARBA" id="ARBA00022448"/>
    </source>
</evidence>
<evidence type="ECO:0000313" key="11">
    <source>
        <dbReference type="Proteomes" id="UP000217349"/>
    </source>
</evidence>
<dbReference type="OrthoDB" id="9808686at2"/>
<feature type="transmembrane region" description="Helical" evidence="8">
    <location>
        <begin position="335"/>
        <end position="355"/>
    </location>
</feature>
<proteinExistence type="inferred from homology"/>
<dbReference type="Proteomes" id="UP000217349">
    <property type="component" value="Chromosome"/>
</dbReference>
<evidence type="ECO:0000313" key="10">
    <source>
        <dbReference type="EMBL" id="ATB69928.1"/>
    </source>
</evidence>